<protein>
    <submittedName>
        <fullName evidence="2">Uncharacterized protein</fullName>
    </submittedName>
</protein>
<reference evidence="2" key="1">
    <citation type="submission" date="2020-08" db="EMBL/GenBank/DDBJ databases">
        <title>Pontibacter sp. SD6 16S ribosomal RNA gene Genome sequencing and assembly.</title>
        <authorList>
            <person name="Kang M."/>
        </authorList>
    </citation>
    <scope>NUCLEOTIDE SEQUENCE</scope>
    <source>
        <strain evidence="2">SD6</strain>
    </source>
</reference>
<dbReference type="RefSeq" id="WP_187066378.1">
    <property type="nucleotide sequence ID" value="NZ_JACRVF010000001.1"/>
</dbReference>
<dbReference type="EMBL" id="JACRVF010000001">
    <property type="protein sequence ID" value="MBC5992433.1"/>
    <property type="molecule type" value="Genomic_DNA"/>
</dbReference>
<evidence type="ECO:0000313" key="3">
    <source>
        <dbReference type="Proteomes" id="UP000603640"/>
    </source>
</evidence>
<comment type="caution">
    <text evidence="2">The sequence shown here is derived from an EMBL/GenBank/DDBJ whole genome shotgun (WGS) entry which is preliminary data.</text>
</comment>
<sequence length="101" mass="11568">MSKRKQRKNPQQTILKGEGAAASGKLPAKRDWWVNRMLAKLLGSHIIAQMGKLNNNLLQLAALFEWLLNIVKWSCKLILLYRAKEIAEPLLTLLLKWFSGE</sequence>
<gene>
    <name evidence="2" type="ORF">H8S84_06235</name>
</gene>
<evidence type="ECO:0000256" key="1">
    <source>
        <dbReference type="SAM" id="MobiDB-lite"/>
    </source>
</evidence>
<keyword evidence="3" id="KW-1185">Reference proteome</keyword>
<accession>A0A923N575</accession>
<organism evidence="2 3">
    <name type="scientific">Pontibacter cellulosilyticus</name>
    <dbReference type="NCBI Taxonomy" id="1720253"/>
    <lineage>
        <taxon>Bacteria</taxon>
        <taxon>Pseudomonadati</taxon>
        <taxon>Bacteroidota</taxon>
        <taxon>Cytophagia</taxon>
        <taxon>Cytophagales</taxon>
        <taxon>Hymenobacteraceae</taxon>
        <taxon>Pontibacter</taxon>
    </lineage>
</organism>
<feature type="region of interest" description="Disordered" evidence="1">
    <location>
        <begin position="1"/>
        <end position="23"/>
    </location>
</feature>
<name>A0A923N575_9BACT</name>
<evidence type="ECO:0000313" key="2">
    <source>
        <dbReference type="EMBL" id="MBC5992433.1"/>
    </source>
</evidence>
<proteinExistence type="predicted"/>
<dbReference type="AlphaFoldDB" id="A0A923N575"/>
<dbReference type="Proteomes" id="UP000603640">
    <property type="component" value="Unassembled WGS sequence"/>
</dbReference>